<proteinExistence type="predicted"/>
<gene>
    <name evidence="1" type="ORF">CFN58_21055</name>
</gene>
<dbReference type="AlphaFoldDB" id="A0A261WFV2"/>
<dbReference type="EMBL" id="NKQU01000583">
    <property type="protein sequence ID" value="OZI85026.1"/>
    <property type="molecule type" value="Genomic_DNA"/>
</dbReference>
<accession>A0A261WFV2</accession>
<sequence>MTACIFPPAISLSAEEHPSSIKASKPHNPCISDFLIMNFTALNLPDHYQTKNSTATGNSGGAQALAMELLFILDIRLAPSFA</sequence>
<dbReference type="Proteomes" id="UP000217163">
    <property type="component" value="Unassembled WGS sequence"/>
</dbReference>
<name>A0A261WFV2_9PSED</name>
<evidence type="ECO:0000313" key="1">
    <source>
        <dbReference type="EMBL" id="OZI85026.1"/>
    </source>
</evidence>
<reference evidence="2" key="1">
    <citation type="journal article" date="2016" name="Sci. Rep.">
        <title>Genome analysis of the kiwifruit canker pathogen Pseudomonas syringae pv. actinidiae biovar 5.</title>
        <authorList>
            <person name="Fujikawa T."/>
            <person name="Sawada H."/>
        </authorList>
    </citation>
    <scope>NUCLEOTIDE SEQUENCE [LARGE SCALE GENOMIC DNA]</scope>
    <source>
        <strain evidence="2">MAFF 212061</strain>
    </source>
</reference>
<organism evidence="1 2">
    <name type="scientific">Pseudomonas avellanae</name>
    <dbReference type="NCBI Taxonomy" id="46257"/>
    <lineage>
        <taxon>Bacteria</taxon>
        <taxon>Pseudomonadati</taxon>
        <taxon>Pseudomonadota</taxon>
        <taxon>Gammaproteobacteria</taxon>
        <taxon>Pseudomonadales</taxon>
        <taxon>Pseudomonadaceae</taxon>
        <taxon>Pseudomonas</taxon>
    </lineage>
</organism>
<comment type="caution">
    <text evidence="1">The sequence shown here is derived from an EMBL/GenBank/DDBJ whole genome shotgun (WGS) entry which is preliminary data.</text>
</comment>
<evidence type="ECO:0000313" key="2">
    <source>
        <dbReference type="Proteomes" id="UP000217163"/>
    </source>
</evidence>
<protein>
    <submittedName>
        <fullName evidence="1">Uncharacterized protein</fullName>
    </submittedName>
</protein>